<dbReference type="RefSeq" id="WP_091835107.1">
    <property type="nucleotide sequence ID" value="NZ_FPAA01000003.1"/>
</dbReference>
<accession>A0A1I6QLY6</accession>
<dbReference type="EMBL" id="FPAA01000003">
    <property type="protein sequence ID" value="SFS53497.1"/>
    <property type="molecule type" value="Genomic_DNA"/>
</dbReference>
<protein>
    <submittedName>
        <fullName evidence="1">Uncharacterized protein</fullName>
    </submittedName>
</protein>
<dbReference type="Proteomes" id="UP000198660">
    <property type="component" value="Unassembled WGS sequence"/>
</dbReference>
<reference evidence="2" key="1">
    <citation type="submission" date="2016-10" db="EMBL/GenBank/DDBJ databases">
        <authorList>
            <person name="Varghese N."/>
            <person name="Submissions S."/>
        </authorList>
    </citation>
    <scope>NUCLEOTIDE SEQUENCE [LARGE SCALE GENOMIC DNA]</scope>
    <source>
        <strain evidence="2">DSM 45789</strain>
    </source>
</reference>
<evidence type="ECO:0000313" key="2">
    <source>
        <dbReference type="Proteomes" id="UP000198660"/>
    </source>
</evidence>
<organism evidence="1 2">
    <name type="scientific">Marininema halotolerans</name>
    <dbReference type="NCBI Taxonomy" id="1155944"/>
    <lineage>
        <taxon>Bacteria</taxon>
        <taxon>Bacillati</taxon>
        <taxon>Bacillota</taxon>
        <taxon>Bacilli</taxon>
        <taxon>Bacillales</taxon>
        <taxon>Thermoactinomycetaceae</taxon>
        <taxon>Marininema</taxon>
    </lineage>
</organism>
<sequence>MPFIPRRVPFSQSLQRQLAGAKGEIAAVLFVSQSQRSIPKPQMSLTLRGGSQLSVAYNLIVQQLFTSSTILARQFALGKNRNQIRKASTLPRWASLPIREARQATGAAIQDPLTPKWALFHLNRAYTVLTNLIDR</sequence>
<keyword evidence="2" id="KW-1185">Reference proteome</keyword>
<evidence type="ECO:0000313" key="1">
    <source>
        <dbReference type="EMBL" id="SFS53497.1"/>
    </source>
</evidence>
<name>A0A1I6QLY6_9BACL</name>
<proteinExistence type="predicted"/>
<dbReference type="AlphaFoldDB" id="A0A1I6QLY6"/>
<gene>
    <name evidence="1" type="ORF">SAMN05444972_103240</name>
</gene>